<accession>A0A839T0V6</accession>
<evidence type="ECO:0000256" key="1">
    <source>
        <dbReference type="ARBA" id="ARBA00005417"/>
    </source>
</evidence>
<dbReference type="Gene3D" id="3.40.50.300">
    <property type="entry name" value="P-loop containing nucleotide triphosphate hydrolases"/>
    <property type="match status" value="1"/>
</dbReference>
<dbReference type="GO" id="GO:0005524">
    <property type="term" value="F:ATP binding"/>
    <property type="evidence" value="ECO:0007669"/>
    <property type="project" value="UniProtKB-KW"/>
</dbReference>
<dbReference type="RefSeq" id="WP_322091276.1">
    <property type="nucleotide sequence ID" value="NZ_JACHXA010000013.1"/>
</dbReference>
<dbReference type="GO" id="GO:0015658">
    <property type="term" value="F:branched-chain amino acid transmembrane transporter activity"/>
    <property type="evidence" value="ECO:0007669"/>
    <property type="project" value="TreeGrafter"/>
</dbReference>
<dbReference type="PANTHER" id="PTHR43820:SF4">
    <property type="entry name" value="HIGH-AFFINITY BRANCHED-CHAIN AMINO ACID TRANSPORT ATP-BINDING PROTEIN LIVF"/>
    <property type="match status" value="1"/>
</dbReference>
<keyword evidence="2" id="KW-0813">Transport</keyword>
<dbReference type="SUPFAM" id="SSF52540">
    <property type="entry name" value="P-loop containing nucleoside triphosphate hydrolases"/>
    <property type="match status" value="1"/>
</dbReference>
<protein>
    <submittedName>
        <fullName evidence="7">Branched-chain amino acid transport system ATP-binding protein</fullName>
    </submittedName>
</protein>
<dbReference type="CDD" id="cd03224">
    <property type="entry name" value="ABC_TM1139_LivF_branched"/>
    <property type="match status" value="1"/>
</dbReference>
<evidence type="ECO:0000256" key="4">
    <source>
        <dbReference type="ARBA" id="ARBA00022840"/>
    </source>
</evidence>
<dbReference type="Proteomes" id="UP000581135">
    <property type="component" value="Unassembled WGS sequence"/>
</dbReference>
<dbReference type="Pfam" id="PF00005">
    <property type="entry name" value="ABC_tran"/>
    <property type="match status" value="1"/>
</dbReference>
<dbReference type="AlphaFoldDB" id="A0A839T0V6"/>
<dbReference type="GO" id="GO:0015807">
    <property type="term" value="P:L-amino acid transport"/>
    <property type="evidence" value="ECO:0007669"/>
    <property type="project" value="TreeGrafter"/>
</dbReference>
<dbReference type="InterPro" id="IPR003439">
    <property type="entry name" value="ABC_transporter-like_ATP-bd"/>
</dbReference>
<organism evidence="7 8">
    <name type="scientific">Limibacillus halophilus</name>
    <dbReference type="NCBI Taxonomy" id="1579333"/>
    <lineage>
        <taxon>Bacteria</taxon>
        <taxon>Pseudomonadati</taxon>
        <taxon>Pseudomonadota</taxon>
        <taxon>Alphaproteobacteria</taxon>
        <taxon>Rhodospirillales</taxon>
        <taxon>Rhodovibrionaceae</taxon>
        <taxon>Limibacillus</taxon>
    </lineage>
</organism>
<comment type="similarity">
    <text evidence="1">Belongs to the ABC transporter superfamily.</text>
</comment>
<reference evidence="7 8" key="1">
    <citation type="submission" date="2020-08" db="EMBL/GenBank/DDBJ databases">
        <title>Genomic Encyclopedia of Type Strains, Phase III (KMG-III): the genomes of soil and plant-associated and newly described type strains.</title>
        <authorList>
            <person name="Whitman W."/>
        </authorList>
    </citation>
    <scope>NUCLEOTIDE SEQUENCE [LARGE SCALE GENOMIC DNA]</scope>
    <source>
        <strain evidence="7 8">CECT 8803</strain>
    </source>
</reference>
<dbReference type="InterPro" id="IPR003593">
    <property type="entry name" value="AAA+_ATPase"/>
</dbReference>
<name>A0A839T0V6_9PROT</name>
<dbReference type="EMBL" id="JACHXA010000013">
    <property type="protein sequence ID" value="MBB3066995.1"/>
    <property type="molecule type" value="Genomic_DNA"/>
</dbReference>
<keyword evidence="3" id="KW-0547">Nucleotide-binding</keyword>
<evidence type="ECO:0000313" key="8">
    <source>
        <dbReference type="Proteomes" id="UP000581135"/>
    </source>
</evidence>
<evidence type="ECO:0000259" key="6">
    <source>
        <dbReference type="PROSITE" id="PS50893"/>
    </source>
</evidence>
<dbReference type="PANTHER" id="PTHR43820">
    <property type="entry name" value="HIGH-AFFINITY BRANCHED-CHAIN AMINO ACID TRANSPORT ATP-BINDING PROTEIN LIVF"/>
    <property type="match status" value="1"/>
</dbReference>
<sequence length="256" mass="27127">MIGTATLEAGHSSVAPSAEDLLLTVEGLVAGYGPITVLHGLDLDIRRGEIHAIVGANGVGKSTLLRTVSGLLQPEAGRVIFDGEDITGMRPDGIVARGISHAPEGHRVFKGLSVEENLRLGAYRRGGDGAKNWAALDQVYNFFPKLRERRMQLAGTLSGGEQQMCAIGRALMADPKLLIIDELSLGLAPVIVEELLHILSRIHTSGGTILLVEQDVSVALGFSDRASVVQSGRVILRGEARSLLNDPGIKETYLGG</sequence>
<feature type="domain" description="ABC transporter" evidence="6">
    <location>
        <begin position="23"/>
        <end position="256"/>
    </location>
</feature>
<dbReference type="InterPro" id="IPR027417">
    <property type="entry name" value="P-loop_NTPase"/>
</dbReference>
<keyword evidence="8" id="KW-1185">Reference proteome</keyword>
<keyword evidence="4 7" id="KW-0067">ATP-binding</keyword>
<evidence type="ECO:0000256" key="5">
    <source>
        <dbReference type="ARBA" id="ARBA00022970"/>
    </source>
</evidence>
<dbReference type="SMART" id="SM00382">
    <property type="entry name" value="AAA"/>
    <property type="match status" value="1"/>
</dbReference>
<evidence type="ECO:0000256" key="2">
    <source>
        <dbReference type="ARBA" id="ARBA00022448"/>
    </source>
</evidence>
<evidence type="ECO:0000256" key="3">
    <source>
        <dbReference type="ARBA" id="ARBA00022741"/>
    </source>
</evidence>
<evidence type="ECO:0000313" key="7">
    <source>
        <dbReference type="EMBL" id="MBB3066995.1"/>
    </source>
</evidence>
<dbReference type="PROSITE" id="PS50893">
    <property type="entry name" value="ABC_TRANSPORTER_2"/>
    <property type="match status" value="1"/>
</dbReference>
<proteinExistence type="inferred from homology"/>
<gene>
    <name evidence="7" type="ORF">FHR98_003312</name>
</gene>
<keyword evidence="5" id="KW-0029">Amino-acid transport</keyword>
<dbReference type="InterPro" id="IPR052156">
    <property type="entry name" value="BCAA_Transport_ATP-bd_LivF"/>
</dbReference>
<comment type="caution">
    <text evidence="7">The sequence shown here is derived from an EMBL/GenBank/DDBJ whole genome shotgun (WGS) entry which is preliminary data.</text>
</comment>
<dbReference type="GO" id="GO:0016887">
    <property type="term" value="F:ATP hydrolysis activity"/>
    <property type="evidence" value="ECO:0007669"/>
    <property type="project" value="InterPro"/>
</dbReference>